<dbReference type="RefSeq" id="WP_092753078.1">
    <property type="nucleotide sequence ID" value="NZ_FOCG01000001.1"/>
</dbReference>
<feature type="transmembrane region" description="Helical" evidence="7">
    <location>
        <begin position="71"/>
        <end position="96"/>
    </location>
</feature>
<dbReference type="EMBL" id="FOCG01000001">
    <property type="protein sequence ID" value="SEM72130.1"/>
    <property type="molecule type" value="Genomic_DNA"/>
</dbReference>
<keyword evidence="4 7" id="KW-0812">Transmembrane</keyword>
<dbReference type="GO" id="GO:0055085">
    <property type="term" value="P:transmembrane transport"/>
    <property type="evidence" value="ECO:0007669"/>
    <property type="project" value="InterPro"/>
</dbReference>
<feature type="domain" description="ABC transmembrane type-1" evidence="8">
    <location>
        <begin position="72"/>
        <end position="263"/>
    </location>
</feature>
<gene>
    <name evidence="9" type="ORF">SAMN05216180_1443</name>
</gene>
<reference evidence="9 10" key="1">
    <citation type="submission" date="2016-10" db="EMBL/GenBank/DDBJ databases">
        <authorList>
            <person name="de Groot N.N."/>
        </authorList>
    </citation>
    <scope>NUCLEOTIDE SEQUENCE [LARGE SCALE GENOMIC DNA]</scope>
    <source>
        <strain evidence="9 10">CGMCC 1.5070</strain>
    </source>
</reference>
<evidence type="ECO:0000313" key="10">
    <source>
        <dbReference type="Proteomes" id="UP000199158"/>
    </source>
</evidence>
<feature type="transmembrane region" description="Helical" evidence="7">
    <location>
        <begin position="140"/>
        <end position="163"/>
    </location>
</feature>
<feature type="transmembrane region" description="Helical" evidence="7">
    <location>
        <begin position="184"/>
        <end position="209"/>
    </location>
</feature>
<dbReference type="Pfam" id="PF00528">
    <property type="entry name" value="BPD_transp_1"/>
    <property type="match status" value="1"/>
</dbReference>
<comment type="similarity">
    <text evidence="7">Belongs to the binding-protein-dependent transport system permease family.</text>
</comment>
<evidence type="ECO:0000256" key="5">
    <source>
        <dbReference type="ARBA" id="ARBA00022989"/>
    </source>
</evidence>
<organism evidence="9 10">
    <name type="scientific">Hydrogenoanaerobacterium saccharovorans</name>
    <dbReference type="NCBI Taxonomy" id="474960"/>
    <lineage>
        <taxon>Bacteria</taxon>
        <taxon>Bacillati</taxon>
        <taxon>Bacillota</taxon>
        <taxon>Clostridia</taxon>
        <taxon>Eubacteriales</taxon>
        <taxon>Oscillospiraceae</taxon>
        <taxon>Hydrogenoanaerobacterium</taxon>
    </lineage>
</organism>
<name>A0A1H8AN12_9FIRM</name>
<dbReference type="CDD" id="cd06261">
    <property type="entry name" value="TM_PBP2"/>
    <property type="match status" value="1"/>
</dbReference>
<evidence type="ECO:0000256" key="4">
    <source>
        <dbReference type="ARBA" id="ARBA00022692"/>
    </source>
</evidence>
<sequence length="278" mass="31262">MKKNKNAVGKIIYPCFLIGYLFVMIYPLLYMLSASFMTKKELNSIPPKFFPSGFNLQNYIDAFQRQPLLRYILNSFITTIIAVLICIAVGCMASYALARTQIRFKKTFLIMVLAISLLPTITLINPIFKMYSELGLLNTHFGLALIVSVLDLPMTIWFLTAMFKNVQPSIEESAQLDGANMFQIFVRILLPLMKAGIFSISILVFIGAWNRFLLSQVLNQFENYRTVVVGLTLYQTTHTIPFGTVAAAGIITILPLMVMVLIFQKNILGGIMEGGVKE</sequence>
<dbReference type="PANTHER" id="PTHR32243:SF18">
    <property type="entry name" value="INNER MEMBRANE ABC TRANSPORTER PERMEASE PROTEIN YCJP"/>
    <property type="match status" value="1"/>
</dbReference>
<dbReference type="AlphaFoldDB" id="A0A1H8AN12"/>
<evidence type="ECO:0000256" key="2">
    <source>
        <dbReference type="ARBA" id="ARBA00022448"/>
    </source>
</evidence>
<evidence type="ECO:0000313" key="9">
    <source>
        <dbReference type="EMBL" id="SEM72130.1"/>
    </source>
</evidence>
<dbReference type="STRING" id="474960.SAMN05216180_1443"/>
<dbReference type="PROSITE" id="PS50928">
    <property type="entry name" value="ABC_TM1"/>
    <property type="match status" value="1"/>
</dbReference>
<keyword evidence="2 7" id="KW-0813">Transport</keyword>
<dbReference type="PANTHER" id="PTHR32243">
    <property type="entry name" value="MALTOSE TRANSPORT SYSTEM PERMEASE-RELATED"/>
    <property type="match status" value="1"/>
</dbReference>
<feature type="transmembrane region" description="Helical" evidence="7">
    <location>
        <begin position="108"/>
        <end position="128"/>
    </location>
</feature>
<dbReference type="Gene3D" id="1.10.3720.10">
    <property type="entry name" value="MetI-like"/>
    <property type="match status" value="1"/>
</dbReference>
<dbReference type="InterPro" id="IPR000515">
    <property type="entry name" value="MetI-like"/>
</dbReference>
<dbReference type="InterPro" id="IPR035906">
    <property type="entry name" value="MetI-like_sf"/>
</dbReference>
<dbReference type="OrthoDB" id="9794684at2"/>
<keyword evidence="6 7" id="KW-0472">Membrane</keyword>
<proteinExistence type="inferred from homology"/>
<evidence type="ECO:0000256" key="3">
    <source>
        <dbReference type="ARBA" id="ARBA00022475"/>
    </source>
</evidence>
<keyword evidence="3" id="KW-1003">Cell membrane</keyword>
<evidence type="ECO:0000256" key="7">
    <source>
        <dbReference type="RuleBase" id="RU363032"/>
    </source>
</evidence>
<dbReference type="GO" id="GO:0005886">
    <property type="term" value="C:plasma membrane"/>
    <property type="evidence" value="ECO:0007669"/>
    <property type="project" value="UniProtKB-SubCell"/>
</dbReference>
<evidence type="ECO:0000256" key="1">
    <source>
        <dbReference type="ARBA" id="ARBA00004651"/>
    </source>
</evidence>
<protein>
    <submittedName>
        <fullName evidence="9">Carbohydrate ABC transporter membrane protein 2, CUT1 family</fullName>
    </submittedName>
</protein>
<evidence type="ECO:0000259" key="8">
    <source>
        <dbReference type="PROSITE" id="PS50928"/>
    </source>
</evidence>
<dbReference type="InterPro" id="IPR050901">
    <property type="entry name" value="BP-dep_ABC_trans_perm"/>
</dbReference>
<feature type="transmembrane region" description="Helical" evidence="7">
    <location>
        <begin position="12"/>
        <end position="32"/>
    </location>
</feature>
<dbReference type="Proteomes" id="UP000199158">
    <property type="component" value="Unassembled WGS sequence"/>
</dbReference>
<accession>A0A1H8AN12</accession>
<feature type="transmembrane region" description="Helical" evidence="7">
    <location>
        <begin position="240"/>
        <end position="263"/>
    </location>
</feature>
<dbReference type="SUPFAM" id="SSF161098">
    <property type="entry name" value="MetI-like"/>
    <property type="match status" value="1"/>
</dbReference>
<evidence type="ECO:0000256" key="6">
    <source>
        <dbReference type="ARBA" id="ARBA00023136"/>
    </source>
</evidence>
<keyword evidence="10" id="KW-1185">Reference proteome</keyword>
<comment type="subcellular location">
    <subcellularLocation>
        <location evidence="1 7">Cell membrane</location>
        <topology evidence="1 7">Multi-pass membrane protein</topology>
    </subcellularLocation>
</comment>
<keyword evidence="5 7" id="KW-1133">Transmembrane helix</keyword>